<accession>A0A2S4L093</accession>
<name>A0A2S4L093_9HYPO</name>
<comment type="caution">
    <text evidence="2">The sequence shown here is derived from an EMBL/GenBank/DDBJ whole genome shotgun (WGS) entry which is preliminary data.</text>
</comment>
<dbReference type="InterPro" id="IPR051678">
    <property type="entry name" value="AGP_Transferase"/>
</dbReference>
<protein>
    <recommendedName>
        <fullName evidence="1">Aminoglycoside phosphotransferase domain-containing protein</fullName>
    </recommendedName>
</protein>
<organism evidence="2 3">
    <name type="scientific">Tolypocladium paradoxum</name>
    <dbReference type="NCBI Taxonomy" id="94208"/>
    <lineage>
        <taxon>Eukaryota</taxon>
        <taxon>Fungi</taxon>
        <taxon>Dikarya</taxon>
        <taxon>Ascomycota</taxon>
        <taxon>Pezizomycotina</taxon>
        <taxon>Sordariomycetes</taxon>
        <taxon>Hypocreomycetidae</taxon>
        <taxon>Hypocreales</taxon>
        <taxon>Ophiocordycipitaceae</taxon>
        <taxon>Tolypocladium</taxon>
    </lineage>
</organism>
<dbReference type="STRING" id="94208.A0A2S4L093"/>
<sequence>MAQTSWAQQVTNRFFNGRKSPSQMQCDEIAQSVSGASTVSPVESPGSMSYTVVCNGCPGPQQDVIVSFREPGAMLNEEMVKLAKEIHGDLVPESTCHGNVEGADPPLSIYSMPYLRGSSCINVQAFQIEMDPDEEANHAVFIKHLARYFARCWSSPQSVDRQTRAEQQERIRKRLARLVEESPSSILLNVMLSKLIESLPSLFSQEFPQVLTHGDFSVTNILVDENEFEITGIVDWSLAAVMPFGMDLDILLLTTGFMTRDGWHDYSCKQLLQETFWEEFWVVSGIEGEEHRRRARSLTEAACKIGAILRLAFRRNADGSPSEEVLVVESRVKQLRAWFSKDLATDFSFTESQRDVEG</sequence>
<evidence type="ECO:0000313" key="3">
    <source>
        <dbReference type="Proteomes" id="UP000237481"/>
    </source>
</evidence>
<dbReference type="EMBL" id="PKSG01000389">
    <property type="protein sequence ID" value="POR35870.1"/>
    <property type="molecule type" value="Genomic_DNA"/>
</dbReference>
<dbReference type="OrthoDB" id="5598852at2759"/>
<dbReference type="AlphaFoldDB" id="A0A2S4L093"/>
<evidence type="ECO:0000313" key="2">
    <source>
        <dbReference type="EMBL" id="POR35870.1"/>
    </source>
</evidence>
<proteinExistence type="predicted"/>
<dbReference type="Gene3D" id="3.90.1200.10">
    <property type="match status" value="1"/>
</dbReference>
<dbReference type="InterPro" id="IPR011009">
    <property type="entry name" value="Kinase-like_dom_sf"/>
</dbReference>
<evidence type="ECO:0000259" key="1">
    <source>
        <dbReference type="Pfam" id="PF01636"/>
    </source>
</evidence>
<keyword evidence="3" id="KW-1185">Reference proteome</keyword>
<dbReference type="Proteomes" id="UP000237481">
    <property type="component" value="Unassembled WGS sequence"/>
</dbReference>
<feature type="domain" description="Aminoglycoside phosphotransferase" evidence="1">
    <location>
        <begin position="145"/>
        <end position="254"/>
    </location>
</feature>
<gene>
    <name evidence="2" type="ORF">TPAR_03915</name>
</gene>
<dbReference type="Pfam" id="PF01636">
    <property type="entry name" value="APH"/>
    <property type="match status" value="1"/>
</dbReference>
<reference evidence="2 3" key="1">
    <citation type="submission" date="2018-01" db="EMBL/GenBank/DDBJ databases">
        <title>Harnessing the power of phylogenomics to disentangle the directionality and signatures of interkingdom host jumping in the parasitic fungal genus Tolypocladium.</title>
        <authorList>
            <person name="Quandt C.A."/>
            <person name="Patterson W."/>
            <person name="Spatafora J.W."/>
        </authorList>
    </citation>
    <scope>NUCLEOTIDE SEQUENCE [LARGE SCALE GENOMIC DNA]</scope>
    <source>
        <strain evidence="2 3">NRBC 100945</strain>
    </source>
</reference>
<dbReference type="PANTHER" id="PTHR21310">
    <property type="entry name" value="AMINOGLYCOSIDE PHOSPHOTRANSFERASE-RELATED-RELATED"/>
    <property type="match status" value="1"/>
</dbReference>
<dbReference type="SUPFAM" id="SSF56112">
    <property type="entry name" value="Protein kinase-like (PK-like)"/>
    <property type="match status" value="1"/>
</dbReference>
<dbReference type="InterPro" id="IPR002575">
    <property type="entry name" value="Aminoglycoside_PTrfase"/>
</dbReference>